<accession>A0A1H6FYP0</accession>
<evidence type="ECO:0000313" key="2">
    <source>
        <dbReference type="EMBL" id="SEH15941.1"/>
    </source>
</evidence>
<sequence length="271" mass="29796">MTSPTNTQTDAHSRSDDRPATGTNRGLGRRERIASATAGGALLWHGLTRRSLTSALTTGAGGLLLYRAVTGRSRPSRSLEREGESAPVHPETTPTHDERTADPRGREPTVERSITVGKPAEELESYWRDPEQLSRIVGAFAEVSQPDEENSDRHRWQVDAPFGRRFEWDSRLVDEQPRSRLTWQSLSGAPIPYEATVRFRSAPDDRGTEVSLEVRYDPPGGQLGNAVMQRLGVVPESLVGTSLRRFKTLAETGDLPSLETNPSGRGTGDLM</sequence>
<name>A0A1H6FYP0_9EURY</name>
<gene>
    <name evidence="2" type="ORF">SAMN04487967_2324</name>
</gene>
<dbReference type="Proteomes" id="UP000199112">
    <property type="component" value="Unassembled WGS sequence"/>
</dbReference>
<dbReference type="OrthoDB" id="167922at2157"/>
<feature type="region of interest" description="Disordered" evidence="1">
    <location>
        <begin position="71"/>
        <end position="113"/>
    </location>
</feature>
<evidence type="ECO:0000256" key="1">
    <source>
        <dbReference type="SAM" id="MobiDB-lite"/>
    </source>
</evidence>
<dbReference type="InterPro" id="IPR047137">
    <property type="entry name" value="ORF3"/>
</dbReference>
<dbReference type="Gene3D" id="3.30.530.20">
    <property type="match status" value="1"/>
</dbReference>
<dbReference type="EMBL" id="FNWL01000002">
    <property type="protein sequence ID" value="SEH15941.1"/>
    <property type="molecule type" value="Genomic_DNA"/>
</dbReference>
<organism evidence="2 3">
    <name type="scientific">Natronorubrum sediminis</name>
    <dbReference type="NCBI Taxonomy" id="640943"/>
    <lineage>
        <taxon>Archaea</taxon>
        <taxon>Methanobacteriati</taxon>
        <taxon>Methanobacteriota</taxon>
        <taxon>Stenosarchaea group</taxon>
        <taxon>Halobacteria</taxon>
        <taxon>Halobacteriales</taxon>
        <taxon>Natrialbaceae</taxon>
        <taxon>Natronorubrum</taxon>
    </lineage>
</organism>
<dbReference type="RefSeq" id="WP_090507148.1">
    <property type="nucleotide sequence ID" value="NZ_FNWL01000002.1"/>
</dbReference>
<feature type="compositionally biased region" description="Polar residues" evidence="1">
    <location>
        <begin position="1"/>
        <end position="10"/>
    </location>
</feature>
<dbReference type="PANTHER" id="PTHR33824:SF7">
    <property type="entry name" value="POLYKETIDE CYCLASE_DEHYDRASE AND LIPID TRANSPORT SUPERFAMILY PROTEIN"/>
    <property type="match status" value="1"/>
</dbReference>
<dbReference type="PANTHER" id="PTHR33824">
    <property type="entry name" value="POLYKETIDE CYCLASE/DEHYDRASE AND LIPID TRANSPORT SUPERFAMILY PROTEIN"/>
    <property type="match status" value="1"/>
</dbReference>
<evidence type="ECO:0000313" key="3">
    <source>
        <dbReference type="Proteomes" id="UP000199112"/>
    </source>
</evidence>
<proteinExistence type="predicted"/>
<dbReference type="Pfam" id="PF10604">
    <property type="entry name" value="Polyketide_cyc2"/>
    <property type="match status" value="1"/>
</dbReference>
<dbReference type="InterPro" id="IPR023393">
    <property type="entry name" value="START-like_dom_sf"/>
</dbReference>
<reference evidence="3" key="1">
    <citation type="submission" date="2016-10" db="EMBL/GenBank/DDBJ databases">
        <authorList>
            <person name="Varghese N."/>
            <person name="Submissions S."/>
        </authorList>
    </citation>
    <scope>NUCLEOTIDE SEQUENCE [LARGE SCALE GENOMIC DNA]</scope>
    <source>
        <strain evidence="3">CGMCC 1.8981</strain>
    </source>
</reference>
<keyword evidence="3" id="KW-1185">Reference proteome</keyword>
<dbReference type="AlphaFoldDB" id="A0A1H6FYP0"/>
<feature type="compositionally biased region" description="Basic and acidic residues" evidence="1">
    <location>
        <begin position="94"/>
        <end position="110"/>
    </location>
</feature>
<dbReference type="SUPFAM" id="SSF55961">
    <property type="entry name" value="Bet v1-like"/>
    <property type="match status" value="1"/>
</dbReference>
<feature type="region of interest" description="Disordered" evidence="1">
    <location>
        <begin position="1"/>
        <end position="32"/>
    </location>
</feature>
<protein>
    <submittedName>
        <fullName evidence="2">Uncharacterized membrane protein</fullName>
    </submittedName>
</protein>
<dbReference type="InterPro" id="IPR019587">
    <property type="entry name" value="Polyketide_cyclase/dehydratase"/>
</dbReference>
<dbReference type="CDD" id="cd07817">
    <property type="entry name" value="SRPBCC_8"/>
    <property type="match status" value="1"/>
</dbReference>